<reference evidence="2 3" key="1">
    <citation type="journal article" date="2024" name="Nat. Commun.">
        <title>Phylogenomics reveals the evolutionary origins of lichenization in chlorophyte algae.</title>
        <authorList>
            <person name="Puginier C."/>
            <person name="Libourel C."/>
            <person name="Otte J."/>
            <person name="Skaloud P."/>
            <person name="Haon M."/>
            <person name="Grisel S."/>
            <person name="Petersen M."/>
            <person name="Berrin J.G."/>
            <person name="Delaux P.M."/>
            <person name="Dal Grande F."/>
            <person name="Keller J."/>
        </authorList>
    </citation>
    <scope>NUCLEOTIDE SEQUENCE [LARGE SCALE GENOMIC DNA]</scope>
    <source>
        <strain evidence="2 3">SAG 2043</strain>
    </source>
</reference>
<evidence type="ECO:0008006" key="4">
    <source>
        <dbReference type="Google" id="ProtNLM"/>
    </source>
</evidence>
<dbReference type="Pfam" id="PF10232">
    <property type="entry name" value="Med8"/>
    <property type="match status" value="1"/>
</dbReference>
<proteinExistence type="predicted"/>
<gene>
    <name evidence="2" type="ORF">WJX72_000336</name>
</gene>
<keyword evidence="3" id="KW-1185">Reference proteome</keyword>
<sequence length="246" mass="26132">MQSVTESNNLPAASQLPPTTGDVAAANAAAESFRRLLMGNAKGNMNLNAVKARGEDLRKSLDQIVTALQFNAHNIKWNDILNRFAVLNVQYHNLAEQLRPLLKHYVVFPKSVNQQNATILPIMLASKALPEMEAEEAELLAGHHAAMGSMRVEEQYEALGAETDNLNRVIDQLTAGGAGGAMGVLHPQHPLQLGLGKTLRASAATSGSTLKRAGSGARGGSQAKRRKLEAADALMAALTSGDGLRL</sequence>
<evidence type="ECO:0000256" key="1">
    <source>
        <dbReference type="SAM" id="MobiDB-lite"/>
    </source>
</evidence>
<dbReference type="InterPro" id="IPR019364">
    <property type="entry name" value="Mediatior_Med8_fun/met"/>
</dbReference>
<dbReference type="AlphaFoldDB" id="A0AAW1P7D7"/>
<name>A0AAW1P7D7_9CHLO</name>
<dbReference type="EMBL" id="JALJOR010000015">
    <property type="protein sequence ID" value="KAK9805476.1"/>
    <property type="molecule type" value="Genomic_DNA"/>
</dbReference>
<organism evidence="2 3">
    <name type="scientific">[Myrmecia] bisecta</name>
    <dbReference type="NCBI Taxonomy" id="41462"/>
    <lineage>
        <taxon>Eukaryota</taxon>
        <taxon>Viridiplantae</taxon>
        <taxon>Chlorophyta</taxon>
        <taxon>core chlorophytes</taxon>
        <taxon>Trebouxiophyceae</taxon>
        <taxon>Trebouxiales</taxon>
        <taxon>Trebouxiaceae</taxon>
        <taxon>Myrmecia</taxon>
    </lineage>
</organism>
<dbReference type="Proteomes" id="UP001489004">
    <property type="component" value="Unassembled WGS sequence"/>
</dbReference>
<dbReference type="PANTHER" id="PTHR35552:SF1">
    <property type="entry name" value="MEDIATOR OF RNA POLYMERASE II TRANSCRIPTION SUBUNIT 8"/>
    <property type="match status" value="1"/>
</dbReference>
<feature type="region of interest" description="Disordered" evidence="1">
    <location>
        <begin position="204"/>
        <end position="224"/>
    </location>
</feature>
<accession>A0AAW1P7D7</accession>
<dbReference type="InterPro" id="IPR038795">
    <property type="entry name" value="MED8_plant"/>
</dbReference>
<comment type="caution">
    <text evidence="2">The sequence shown here is derived from an EMBL/GenBank/DDBJ whole genome shotgun (WGS) entry which is preliminary data.</text>
</comment>
<evidence type="ECO:0000313" key="2">
    <source>
        <dbReference type="EMBL" id="KAK9805476.1"/>
    </source>
</evidence>
<dbReference type="Gene3D" id="1.20.58.1710">
    <property type="match status" value="1"/>
</dbReference>
<dbReference type="GO" id="GO:0003712">
    <property type="term" value="F:transcription coregulator activity"/>
    <property type="evidence" value="ECO:0007669"/>
    <property type="project" value="InterPro"/>
</dbReference>
<protein>
    <recommendedName>
        <fullName evidence="4">Mediator of RNA polymerase II transcription subunit 8</fullName>
    </recommendedName>
</protein>
<dbReference type="PANTHER" id="PTHR35552">
    <property type="entry name" value="MEDIATOR OF RNA POLYMERASE II TRANSCRIPTION SUBUNIT 8"/>
    <property type="match status" value="1"/>
</dbReference>
<dbReference type="GO" id="GO:0006357">
    <property type="term" value="P:regulation of transcription by RNA polymerase II"/>
    <property type="evidence" value="ECO:0007669"/>
    <property type="project" value="InterPro"/>
</dbReference>
<evidence type="ECO:0000313" key="3">
    <source>
        <dbReference type="Proteomes" id="UP001489004"/>
    </source>
</evidence>
<dbReference type="GO" id="GO:0016592">
    <property type="term" value="C:mediator complex"/>
    <property type="evidence" value="ECO:0007669"/>
    <property type="project" value="InterPro"/>
</dbReference>